<reference evidence="6 8" key="2">
    <citation type="submission" date="2023-11" db="EMBL/GenBank/DDBJ databases">
        <title>MicrobeMod: A computational toolkit for identifying prokaryotic methylation and restriction-modification with nanopore sequencing.</title>
        <authorList>
            <person name="Crits-Christoph A."/>
            <person name="Kang S.C."/>
            <person name="Lee H."/>
            <person name="Ostrov N."/>
        </authorList>
    </citation>
    <scope>NUCLEOTIDE SEQUENCE [LARGE SCALE GENOMIC DNA]</scope>
    <source>
        <strain evidence="6 8">ATCC 23090</strain>
    </source>
</reference>
<dbReference type="InterPro" id="IPR016161">
    <property type="entry name" value="Ald_DH/histidinol_DH"/>
</dbReference>
<name>A0A1K1QTB5_9BACT</name>
<dbReference type="InterPro" id="IPR016162">
    <property type="entry name" value="Ald_DH_N"/>
</dbReference>
<dbReference type="RefSeq" id="WP_072361761.1">
    <property type="nucleotide sequence ID" value="NZ_CP139972.1"/>
</dbReference>
<dbReference type="OrthoDB" id="629320at2"/>
<dbReference type="GO" id="GO:0004777">
    <property type="term" value="F:succinate-semialdehyde dehydrogenase (NAD+) activity"/>
    <property type="evidence" value="ECO:0007669"/>
    <property type="project" value="TreeGrafter"/>
</dbReference>
<evidence type="ECO:0000313" key="5">
    <source>
        <dbReference type="EMBL" id="SFW63159.1"/>
    </source>
</evidence>
<evidence type="ECO:0000256" key="1">
    <source>
        <dbReference type="ARBA" id="ARBA00009986"/>
    </source>
</evidence>
<evidence type="ECO:0000259" key="4">
    <source>
        <dbReference type="Pfam" id="PF00171"/>
    </source>
</evidence>
<evidence type="ECO:0000313" key="7">
    <source>
        <dbReference type="Proteomes" id="UP000183788"/>
    </source>
</evidence>
<dbReference type="AlphaFoldDB" id="A0A1K1QTB5"/>
<dbReference type="Proteomes" id="UP001326715">
    <property type="component" value="Chromosome"/>
</dbReference>
<evidence type="ECO:0000256" key="2">
    <source>
        <dbReference type="ARBA" id="ARBA00022857"/>
    </source>
</evidence>
<dbReference type="Gene3D" id="3.40.605.10">
    <property type="entry name" value="Aldehyde Dehydrogenase, Chain A, domain 1"/>
    <property type="match status" value="1"/>
</dbReference>
<evidence type="ECO:0000256" key="3">
    <source>
        <dbReference type="ARBA" id="ARBA00023002"/>
    </source>
</evidence>
<comment type="similarity">
    <text evidence="1">Belongs to the aldehyde dehydrogenase family.</text>
</comment>
<feature type="domain" description="Aldehyde dehydrogenase" evidence="4">
    <location>
        <begin position="4"/>
        <end position="449"/>
    </location>
</feature>
<dbReference type="CDD" id="cd07100">
    <property type="entry name" value="ALDH_SSADH1_GabD1"/>
    <property type="match status" value="1"/>
</dbReference>
<reference evidence="5 7" key="1">
    <citation type="submission" date="2016-11" db="EMBL/GenBank/DDBJ databases">
        <authorList>
            <person name="Jaros S."/>
            <person name="Januszkiewicz K."/>
            <person name="Wedrychowicz H."/>
        </authorList>
    </citation>
    <scope>NUCLEOTIDE SEQUENCE [LARGE SCALE GENOMIC DNA]</scope>
    <source>
        <strain evidence="5 7">DSM 784</strain>
    </source>
</reference>
<sequence length="452" mass="48972">MSIFKSINPYTEETIAEYTAHTPSELEQRLAKGHRAHQALKQTSLEQRCTWMQRLADLLKENADEHAFIITQEMGKTLKEAKAEVLKCATSAEYYVQNIGSMLAPKIIKSDAQQSYISYEPKGIILAIMPWNFPYWQVFRFAIPNILAGNAGILKHASNVSGCALAIGQVFLEAGFPEGVFQAVLVNSKHMEPLIADERVQGVTLTGSTAAGMSVAGLAGKYIRKTVLELGGSDPFIVLKDAELEAAARTAVKARFQNAGQSCIAAKRWIVDQAIADEFTERVTTLIQQMSQGDPILQTTDMGPMARPDLAAELGHQLHQSIEQGAKLITGGQRSGANFAPTLLSGVKPGMTAFDEETFGPLAVIINAENEQHAIALANQTPYGLGSSLWTSDTGKAAKLATQIESGNVFINAMVRSDARLPFGGVKQSGYGRELSQEGTHEFLNVKTVYIA</sequence>
<accession>A0A1K1QTB5</accession>
<dbReference type="InterPro" id="IPR044148">
    <property type="entry name" value="ALDH_GabD1-like"/>
</dbReference>
<dbReference type="GO" id="GO:0004030">
    <property type="term" value="F:aldehyde dehydrogenase [NAD(P)+] activity"/>
    <property type="evidence" value="ECO:0007669"/>
    <property type="project" value="InterPro"/>
</dbReference>
<dbReference type="FunFam" id="3.40.605.10:FF:000012">
    <property type="entry name" value="NAD-dependent succinate-semialdehyde dehydrogenase"/>
    <property type="match status" value="1"/>
</dbReference>
<dbReference type="EMBL" id="FPIZ01000009">
    <property type="protein sequence ID" value="SFW63159.1"/>
    <property type="molecule type" value="Genomic_DNA"/>
</dbReference>
<dbReference type="STRING" id="1004.SAMN05661012_03049"/>
<dbReference type="InterPro" id="IPR016160">
    <property type="entry name" value="Ald_DH_CS_CYS"/>
</dbReference>
<evidence type="ECO:0000313" key="8">
    <source>
        <dbReference type="Proteomes" id="UP001326715"/>
    </source>
</evidence>
<keyword evidence="3" id="KW-0560">Oxidoreductase</keyword>
<dbReference type="EMBL" id="CP140154">
    <property type="protein sequence ID" value="WQG92514.1"/>
    <property type="molecule type" value="Genomic_DNA"/>
</dbReference>
<dbReference type="PANTHER" id="PTHR43217">
    <property type="entry name" value="SUCCINATE SEMIALDEHYDE DEHYDROGENASE [NAD(P)+] SAD"/>
    <property type="match status" value="1"/>
</dbReference>
<dbReference type="Gene3D" id="3.40.309.10">
    <property type="entry name" value="Aldehyde Dehydrogenase, Chain A, domain 2"/>
    <property type="match status" value="1"/>
</dbReference>
<dbReference type="PROSITE" id="PS00070">
    <property type="entry name" value="ALDEHYDE_DEHYDR_CYS"/>
    <property type="match status" value="1"/>
</dbReference>
<dbReference type="PANTHER" id="PTHR43217:SF1">
    <property type="entry name" value="SUCCINATE SEMIALDEHYDE DEHYDROGENASE [NAD(P)+] SAD"/>
    <property type="match status" value="1"/>
</dbReference>
<dbReference type="SUPFAM" id="SSF53720">
    <property type="entry name" value="ALDH-like"/>
    <property type="match status" value="1"/>
</dbReference>
<keyword evidence="8" id="KW-1185">Reference proteome</keyword>
<dbReference type="FunFam" id="3.40.605.10:FF:000026">
    <property type="entry name" value="Aldehyde dehydrogenase, putative"/>
    <property type="match status" value="1"/>
</dbReference>
<dbReference type="Pfam" id="PF00171">
    <property type="entry name" value="Aldedh"/>
    <property type="match status" value="1"/>
</dbReference>
<dbReference type="Proteomes" id="UP000183788">
    <property type="component" value="Unassembled WGS sequence"/>
</dbReference>
<evidence type="ECO:0000313" key="6">
    <source>
        <dbReference type="EMBL" id="WQG92514.1"/>
    </source>
</evidence>
<dbReference type="FunFam" id="3.40.309.10:FF:000009">
    <property type="entry name" value="Aldehyde dehydrogenase A"/>
    <property type="match status" value="1"/>
</dbReference>
<keyword evidence="2" id="KW-0521">NADP</keyword>
<proteinExistence type="inferred from homology"/>
<organism evidence="5 7">
    <name type="scientific">Chitinophaga sancti</name>
    <dbReference type="NCBI Taxonomy" id="1004"/>
    <lineage>
        <taxon>Bacteria</taxon>
        <taxon>Pseudomonadati</taxon>
        <taxon>Bacteroidota</taxon>
        <taxon>Chitinophagia</taxon>
        <taxon>Chitinophagales</taxon>
        <taxon>Chitinophagaceae</taxon>
        <taxon>Chitinophaga</taxon>
    </lineage>
</organism>
<dbReference type="InterPro" id="IPR015590">
    <property type="entry name" value="Aldehyde_DH_dom"/>
</dbReference>
<dbReference type="InterPro" id="IPR047110">
    <property type="entry name" value="GABD/Sad-like"/>
</dbReference>
<protein>
    <submittedName>
        <fullName evidence="6">NAD-dependent succinate-semialdehyde dehydrogenase</fullName>
    </submittedName>
    <submittedName>
        <fullName evidence="5">Succinate-semialdehyde dehydrogenase / glutarate-semialdehyde dehydrogenase</fullName>
    </submittedName>
</protein>
<dbReference type="InterPro" id="IPR016163">
    <property type="entry name" value="Ald_DH_C"/>
</dbReference>
<gene>
    <name evidence="5" type="ORF">SAMN05661012_03049</name>
    <name evidence="6" type="ORF">SR876_13440</name>
</gene>